<protein>
    <recommendedName>
        <fullName evidence="4">Lipoprotein</fullName>
    </recommendedName>
</protein>
<dbReference type="KEGG" id="frx:F7310_01995"/>
<proteinExistence type="predicted"/>
<feature type="compositionally biased region" description="Polar residues" evidence="1">
    <location>
        <begin position="72"/>
        <end position="82"/>
    </location>
</feature>
<dbReference type="RefSeq" id="WP_072711394.1">
    <property type="nucleotide sequence ID" value="NZ_CP016796.1"/>
</dbReference>
<feature type="region of interest" description="Disordered" evidence="1">
    <location>
        <begin position="55"/>
        <end position="82"/>
    </location>
</feature>
<organism evidence="2 3">
    <name type="scientific">Francisella uliginis</name>
    <dbReference type="NCBI Taxonomy" id="573570"/>
    <lineage>
        <taxon>Bacteria</taxon>
        <taxon>Pseudomonadati</taxon>
        <taxon>Pseudomonadota</taxon>
        <taxon>Gammaproteobacteria</taxon>
        <taxon>Thiotrichales</taxon>
        <taxon>Francisellaceae</taxon>
        <taxon>Francisella</taxon>
    </lineage>
</organism>
<dbReference type="EMBL" id="CP016796">
    <property type="protein sequence ID" value="API86200.1"/>
    <property type="molecule type" value="Genomic_DNA"/>
</dbReference>
<dbReference type="STRING" id="573570.F7310_01995"/>
<evidence type="ECO:0000313" key="2">
    <source>
        <dbReference type="EMBL" id="API86200.1"/>
    </source>
</evidence>
<sequence length="82" mass="8652">MRIFTKFYTFVIIATLLTGCAWYKGPPLQANADANLDGSALNETTGPGFFSTLKSGQKDGSGDTGFADNGGNFETTSFDNVA</sequence>
<evidence type="ECO:0008006" key="4">
    <source>
        <dbReference type="Google" id="ProtNLM"/>
    </source>
</evidence>
<dbReference type="OrthoDB" id="5605019at2"/>
<evidence type="ECO:0000313" key="3">
    <source>
        <dbReference type="Proteomes" id="UP000184222"/>
    </source>
</evidence>
<accession>A0A1L4BQR7</accession>
<keyword evidence="3" id="KW-1185">Reference proteome</keyword>
<dbReference type="PROSITE" id="PS51257">
    <property type="entry name" value="PROKAR_LIPOPROTEIN"/>
    <property type="match status" value="1"/>
</dbReference>
<name>A0A1L4BQR7_9GAMM</name>
<reference evidence="2 3" key="1">
    <citation type="journal article" date="2016" name="Appl. Environ. Microbiol.">
        <title>Whole genome relationships among Francisella bacteria of diverse origin define new species and provide specific regions for detection.</title>
        <authorList>
            <person name="Challacombe J.F."/>
            <person name="Petersen J.M."/>
            <person name="Gallegos-Graves V."/>
            <person name="Hodge D."/>
            <person name="Pillai S."/>
            <person name="Kuske C.R."/>
        </authorList>
    </citation>
    <scope>NUCLEOTIDE SEQUENCE [LARGE SCALE GENOMIC DNA]</scope>
    <source>
        <strain evidence="3">TX07-7310</strain>
    </source>
</reference>
<gene>
    <name evidence="2" type="ORF">F7310_01995</name>
</gene>
<dbReference type="Proteomes" id="UP000184222">
    <property type="component" value="Chromosome"/>
</dbReference>
<evidence type="ECO:0000256" key="1">
    <source>
        <dbReference type="SAM" id="MobiDB-lite"/>
    </source>
</evidence>
<dbReference type="AlphaFoldDB" id="A0A1L4BQR7"/>